<comment type="caution">
    <text evidence="6">The sequence shown here is derived from an EMBL/GenBank/DDBJ whole genome shotgun (WGS) entry which is preliminary data.</text>
</comment>
<dbReference type="RefSeq" id="WP_345541359.1">
    <property type="nucleotide sequence ID" value="NZ_BAABGJ010000080.1"/>
</dbReference>
<dbReference type="PROSITE" id="PS50931">
    <property type="entry name" value="HTH_LYSR"/>
    <property type="match status" value="1"/>
</dbReference>
<evidence type="ECO:0000256" key="2">
    <source>
        <dbReference type="ARBA" id="ARBA00023015"/>
    </source>
</evidence>
<dbReference type="SUPFAM" id="SSF53850">
    <property type="entry name" value="Periplasmic binding protein-like II"/>
    <property type="match status" value="1"/>
</dbReference>
<proteinExistence type="inferred from homology"/>
<dbReference type="Gene3D" id="3.40.190.290">
    <property type="match status" value="1"/>
</dbReference>
<dbReference type="PRINTS" id="PR00039">
    <property type="entry name" value="HTHLYSR"/>
</dbReference>
<dbReference type="Proteomes" id="UP001500975">
    <property type="component" value="Unassembled WGS sequence"/>
</dbReference>
<name>A0ABP8IDE0_9BURK</name>
<gene>
    <name evidence="6" type="ORF">GCM10023165_49890</name>
</gene>
<comment type="similarity">
    <text evidence="1">Belongs to the LysR transcriptional regulatory family.</text>
</comment>
<keyword evidence="4" id="KW-0804">Transcription</keyword>
<dbReference type="PANTHER" id="PTHR30419:SF8">
    <property type="entry name" value="NITROGEN ASSIMILATION TRANSCRIPTIONAL ACTIVATOR-RELATED"/>
    <property type="match status" value="1"/>
</dbReference>
<dbReference type="InterPro" id="IPR036388">
    <property type="entry name" value="WH-like_DNA-bd_sf"/>
</dbReference>
<reference evidence="7" key="1">
    <citation type="journal article" date="2019" name="Int. J. Syst. Evol. Microbiol.">
        <title>The Global Catalogue of Microorganisms (GCM) 10K type strain sequencing project: providing services to taxonomists for standard genome sequencing and annotation.</title>
        <authorList>
            <consortium name="The Broad Institute Genomics Platform"/>
            <consortium name="The Broad Institute Genome Sequencing Center for Infectious Disease"/>
            <person name="Wu L."/>
            <person name="Ma J."/>
        </authorList>
    </citation>
    <scope>NUCLEOTIDE SEQUENCE [LARGE SCALE GENOMIC DNA]</scope>
    <source>
        <strain evidence="7">JCM 17804</strain>
    </source>
</reference>
<keyword evidence="3" id="KW-0238">DNA-binding</keyword>
<dbReference type="Pfam" id="PF03466">
    <property type="entry name" value="LysR_substrate"/>
    <property type="match status" value="1"/>
</dbReference>
<dbReference type="InterPro" id="IPR050950">
    <property type="entry name" value="HTH-type_LysR_regulators"/>
</dbReference>
<dbReference type="InterPro" id="IPR005119">
    <property type="entry name" value="LysR_subst-bd"/>
</dbReference>
<keyword evidence="7" id="KW-1185">Reference proteome</keyword>
<keyword evidence="2" id="KW-0805">Transcription regulation</keyword>
<dbReference type="InterPro" id="IPR036390">
    <property type="entry name" value="WH_DNA-bd_sf"/>
</dbReference>
<dbReference type="InterPro" id="IPR000847">
    <property type="entry name" value="LysR_HTH_N"/>
</dbReference>
<dbReference type="Gene3D" id="1.10.10.10">
    <property type="entry name" value="Winged helix-like DNA-binding domain superfamily/Winged helix DNA-binding domain"/>
    <property type="match status" value="1"/>
</dbReference>
<evidence type="ECO:0000313" key="7">
    <source>
        <dbReference type="Proteomes" id="UP001500975"/>
    </source>
</evidence>
<dbReference type="EMBL" id="BAABGJ010000080">
    <property type="protein sequence ID" value="GAA4356650.1"/>
    <property type="molecule type" value="Genomic_DNA"/>
</dbReference>
<dbReference type="Pfam" id="PF00126">
    <property type="entry name" value="HTH_1"/>
    <property type="match status" value="1"/>
</dbReference>
<evidence type="ECO:0000313" key="6">
    <source>
        <dbReference type="EMBL" id="GAA4356650.1"/>
    </source>
</evidence>
<evidence type="ECO:0000259" key="5">
    <source>
        <dbReference type="PROSITE" id="PS50931"/>
    </source>
</evidence>
<feature type="domain" description="HTH lysR-type" evidence="5">
    <location>
        <begin position="17"/>
        <end position="73"/>
    </location>
</feature>
<protein>
    <submittedName>
        <fullName evidence="6">LysR family transcriptional regulator</fullName>
    </submittedName>
</protein>
<evidence type="ECO:0000256" key="4">
    <source>
        <dbReference type="ARBA" id="ARBA00023163"/>
    </source>
</evidence>
<dbReference type="SUPFAM" id="SSF46785">
    <property type="entry name" value="Winged helix' DNA-binding domain"/>
    <property type="match status" value="1"/>
</dbReference>
<dbReference type="PANTHER" id="PTHR30419">
    <property type="entry name" value="HTH-TYPE TRANSCRIPTIONAL REGULATOR YBHD"/>
    <property type="match status" value="1"/>
</dbReference>
<evidence type="ECO:0000256" key="1">
    <source>
        <dbReference type="ARBA" id="ARBA00009437"/>
    </source>
</evidence>
<sequence length="311" mass="34006">MQETASALLNRLLARGKFRHLQVLLRLAELGSIQKTADAIGLTQSAVTQTLAYLEDMLGAPLFERHARGVRPTAAGRALVPVARRLMLGISDGAEAVVSVRERSAGVVRLMASATATHGLLAGALPEFCRRFPGIQILLREGEGEEQLLAIARAEVDLVICRQPAVLPEGWEFHPLREDRFAIVCRPAHPLAARRAVRWPDMARATWISLPAGLGARTKLDALFEQHFKTAPATFPVVTQSLSVIMQLLRAFDLLAVLPLNLVRPQLDSGELVELKTRERMPMDPIGVLRPAQQGGEAAARLLAYLRSLLL</sequence>
<accession>A0ABP8IDE0</accession>
<evidence type="ECO:0000256" key="3">
    <source>
        <dbReference type="ARBA" id="ARBA00023125"/>
    </source>
</evidence>
<organism evidence="6 7">
    <name type="scientific">Variovorax defluvii</name>
    <dbReference type="NCBI Taxonomy" id="913761"/>
    <lineage>
        <taxon>Bacteria</taxon>
        <taxon>Pseudomonadati</taxon>
        <taxon>Pseudomonadota</taxon>
        <taxon>Betaproteobacteria</taxon>
        <taxon>Burkholderiales</taxon>
        <taxon>Comamonadaceae</taxon>
        <taxon>Variovorax</taxon>
    </lineage>
</organism>